<dbReference type="STRING" id="1203610.HMPREF1536_01991"/>
<dbReference type="EMBL" id="AQHW01000013">
    <property type="protein sequence ID" value="KKB57270.1"/>
    <property type="molecule type" value="Genomic_DNA"/>
</dbReference>
<dbReference type="InterPro" id="IPR014031">
    <property type="entry name" value="Ketoacyl_synth_C"/>
</dbReference>
<dbReference type="PROSITE" id="PS00098">
    <property type="entry name" value="THIOLASE_1"/>
    <property type="match status" value="1"/>
</dbReference>
<dbReference type="PROSITE" id="PS52004">
    <property type="entry name" value="KS3_2"/>
    <property type="match status" value="1"/>
</dbReference>
<dbReference type="GO" id="GO:0006633">
    <property type="term" value="P:fatty acid biosynthetic process"/>
    <property type="evidence" value="ECO:0007669"/>
    <property type="project" value="TreeGrafter"/>
</dbReference>
<dbReference type="InterPro" id="IPR020841">
    <property type="entry name" value="PKS_Beta-ketoAc_synthase_dom"/>
</dbReference>
<evidence type="ECO:0000256" key="3">
    <source>
        <dbReference type="RuleBase" id="RU003694"/>
    </source>
</evidence>
<dbReference type="Proteomes" id="UP000033035">
    <property type="component" value="Unassembled WGS sequence"/>
</dbReference>
<dbReference type="RefSeq" id="WP_028730197.1">
    <property type="nucleotide sequence ID" value="NZ_KE386765.1"/>
</dbReference>
<dbReference type="SMART" id="SM00825">
    <property type="entry name" value="PKS_KS"/>
    <property type="match status" value="1"/>
</dbReference>
<gene>
    <name evidence="5" type="ORF">HMPREF1536_01991</name>
</gene>
<organism evidence="5 6">
    <name type="scientific">Parabacteroides gordonii MS-1 = DSM 23371</name>
    <dbReference type="NCBI Taxonomy" id="1203610"/>
    <lineage>
        <taxon>Bacteria</taxon>
        <taxon>Pseudomonadati</taxon>
        <taxon>Bacteroidota</taxon>
        <taxon>Bacteroidia</taxon>
        <taxon>Bacteroidales</taxon>
        <taxon>Tannerellaceae</taxon>
        <taxon>Parabacteroides</taxon>
    </lineage>
</organism>
<comment type="caution">
    <text evidence="5">The sequence shown here is derived from an EMBL/GenBank/DDBJ whole genome shotgun (WGS) entry which is preliminary data.</text>
</comment>
<dbReference type="PATRIC" id="fig|1203610.3.peg.2041"/>
<dbReference type="InterPro" id="IPR014030">
    <property type="entry name" value="Ketoacyl_synth_N"/>
</dbReference>
<evidence type="ECO:0000256" key="2">
    <source>
        <dbReference type="ARBA" id="ARBA00022679"/>
    </source>
</evidence>
<protein>
    <recommendedName>
        <fullName evidence="4">Ketosynthase family 3 (KS3) domain-containing protein</fullName>
    </recommendedName>
</protein>
<dbReference type="InterPro" id="IPR020615">
    <property type="entry name" value="Thiolase_acyl_enz_int_AS"/>
</dbReference>
<dbReference type="Pfam" id="PF00109">
    <property type="entry name" value="ketoacyl-synt"/>
    <property type="match status" value="1"/>
</dbReference>
<evidence type="ECO:0000313" key="5">
    <source>
        <dbReference type="EMBL" id="KKB57270.1"/>
    </source>
</evidence>
<accession>A0A0F5JI62</accession>
<dbReference type="GO" id="GO:0005829">
    <property type="term" value="C:cytosol"/>
    <property type="evidence" value="ECO:0007669"/>
    <property type="project" value="TreeGrafter"/>
</dbReference>
<feature type="domain" description="Ketosynthase family 3 (KS3)" evidence="4">
    <location>
        <begin position="1"/>
        <end position="407"/>
    </location>
</feature>
<sequence length="610" mass="66067">MEYRINSYITAGSIISSLGFGTEENFSRIREYRSGIARVEDTALFDTPFMAARIDNTRLKVLAQELDGYTRMEQLFILSLSDTIRQSGIDPADPGCGMIISTTKGNIDLLFGKRDLPVLVTQASQSREDTLTSAGKTDFPGKGRASSQLYEMAMRVAGHFGCVNEPVVISNACISGVSALIVASRLIEAGKYKHILVAGGDLLTRFVVTGFQSFKSVSPEICKPYDKARDGLSLGEACGSVLVTSDRGLVGEEQPVSIAGGSITNDANHISGPSRTGDGLYYAISQAMDEAGLQQEAISFVNAHGTATLYNDEMESKALHWAGLDHLPLNSMKSYWGHTLGASGIIEVIACMEELRSGEVFGTFGFEACGVPYPLSVSAAHKKVAMAHCVKTASGFGGCNAAVVLSLEGKSIDTPPAPSREGKGYSRRTVVIERGKIVLDGEVLLETEPAGAFATFIRAAYKSLALDDRKFYKMDDLCKLGYIAAACLFARNGGETGYEPGEVGIICANASSSMDTDLKHQHIIDTMGDREASPAVFVYTLPNVVLGELCIRYKIQGENTFFINNRYPESFICDYAALVMRKQKLRACLTGWCELLGDRYEARFDCWNKQ</sequence>
<evidence type="ECO:0000256" key="1">
    <source>
        <dbReference type="ARBA" id="ARBA00008467"/>
    </source>
</evidence>
<evidence type="ECO:0000313" key="6">
    <source>
        <dbReference type="Proteomes" id="UP000033035"/>
    </source>
</evidence>
<dbReference type="SUPFAM" id="SSF53901">
    <property type="entry name" value="Thiolase-like"/>
    <property type="match status" value="2"/>
</dbReference>
<comment type="similarity">
    <text evidence="1 3">Belongs to the thiolase-like superfamily. Beta-ketoacyl-ACP synthases family.</text>
</comment>
<dbReference type="InterPro" id="IPR016039">
    <property type="entry name" value="Thiolase-like"/>
</dbReference>
<keyword evidence="2 3" id="KW-0808">Transferase</keyword>
<keyword evidence="6" id="KW-1185">Reference proteome</keyword>
<dbReference type="PANTHER" id="PTHR11712">
    <property type="entry name" value="POLYKETIDE SYNTHASE-RELATED"/>
    <property type="match status" value="1"/>
</dbReference>
<name>A0A0F5JI62_9BACT</name>
<dbReference type="Gene3D" id="3.40.47.10">
    <property type="match status" value="1"/>
</dbReference>
<dbReference type="HOGENOM" id="CLU_467582_0_0_10"/>
<dbReference type="Pfam" id="PF02801">
    <property type="entry name" value="Ketoacyl-synt_C"/>
    <property type="match status" value="1"/>
</dbReference>
<reference evidence="5 6" key="1">
    <citation type="submission" date="2013-04" db="EMBL/GenBank/DDBJ databases">
        <title>The Genome Sequence of Parabacteroides gordonii DSM 23371.</title>
        <authorList>
            <consortium name="The Broad Institute Genomics Platform"/>
            <person name="Earl A."/>
            <person name="Ward D."/>
            <person name="Feldgarden M."/>
            <person name="Gevers D."/>
            <person name="Martens E."/>
            <person name="Sakamoto M."/>
            <person name="Benno Y."/>
            <person name="Suzuki N."/>
            <person name="Matsunaga N."/>
            <person name="Koshihara K."/>
            <person name="Seki M."/>
            <person name="Komiya H."/>
            <person name="Walker B."/>
            <person name="Young S."/>
            <person name="Zeng Q."/>
            <person name="Gargeya S."/>
            <person name="Fitzgerald M."/>
            <person name="Haas B."/>
            <person name="Abouelleil A."/>
            <person name="Allen A.W."/>
            <person name="Alvarado L."/>
            <person name="Arachchi H.M."/>
            <person name="Berlin A.M."/>
            <person name="Chapman S.B."/>
            <person name="Gainer-Dewar J."/>
            <person name="Goldberg J."/>
            <person name="Griggs A."/>
            <person name="Gujja S."/>
            <person name="Hansen M."/>
            <person name="Howarth C."/>
            <person name="Imamovic A."/>
            <person name="Ireland A."/>
            <person name="Larimer J."/>
            <person name="McCowan C."/>
            <person name="Murphy C."/>
            <person name="Pearson M."/>
            <person name="Poon T.W."/>
            <person name="Priest M."/>
            <person name="Roberts A."/>
            <person name="Saif S."/>
            <person name="Shea T."/>
            <person name="Sisk P."/>
            <person name="Sykes S."/>
            <person name="Wortman J."/>
            <person name="Nusbaum C."/>
            <person name="Birren B."/>
        </authorList>
    </citation>
    <scope>NUCLEOTIDE SEQUENCE [LARGE SCALE GENOMIC DNA]</scope>
    <source>
        <strain evidence="5 6">MS-1</strain>
    </source>
</reference>
<evidence type="ECO:0000259" key="4">
    <source>
        <dbReference type="PROSITE" id="PS52004"/>
    </source>
</evidence>
<dbReference type="InterPro" id="IPR000794">
    <property type="entry name" value="Beta-ketoacyl_synthase"/>
</dbReference>
<dbReference type="GO" id="GO:0004315">
    <property type="term" value="F:3-oxoacyl-[acyl-carrier-protein] synthase activity"/>
    <property type="evidence" value="ECO:0007669"/>
    <property type="project" value="TreeGrafter"/>
</dbReference>
<proteinExistence type="inferred from homology"/>
<dbReference type="PANTHER" id="PTHR11712:SF336">
    <property type="entry name" value="3-OXOACYL-[ACYL-CARRIER-PROTEIN] SYNTHASE, MITOCHONDRIAL"/>
    <property type="match status" value="1"/>
</dbReference>
<dbReference type="AlphaFoldDB" id="A0A0F5JI62"/>